<dbReference type="PANTHER" id="PTHR31689">
    <property type="entry name" value="DIAMINOPIMELATE EPIMERASE, CHLOROPLASTIC"/>
    <property type="match status" value="1"/>
</dbReference>
<feature type="binding site" evidence="8">
    <location>
        <position position="205"/>
    </location>
    <ligand>
        <name>substrate</name>
    </ligand>
</feature>
<evidence type="ECO:0000256" key="7">
    <source>
        <dbReference type="ARBA" id="ARBA00051712"/>
    </source>
</evidence>
<reference evidence="10 11" key="1">
    <citation type="submission" date="2022-03" db="EMBL/GenBank/DDBJ databases">
        <title>Complete genome analysis of Roseomonas KG 17.1 : a prolific producer of plant growth promoters.</title>
        <authorList>
            <person name="Saadouli I."/>
            <person name="Najjari A."/>
            <person name="Mosbah A."/>
            <person name="Ouzari H.I."/>
        </authorList>
    </citation>
    <scope>NUCLEOTIDE SEQUENCE [LARGE SCALE GENOMIC DNA]</scope>
    <source>
        <strain evidence="10 11">KG17-1</strain>
    </source>
</reference>
<comment type="subcellular location">
    <subcellularLocation>
        <location evidence="8">Cytoplasm</location>
    </subcellularLocation>
</comment>
<feature type="active site" description="Proton donor" evidence="8">
    <location>
        <position position="91"/>
    </location>
</feature>
<feature type="binding site" evidence="8">
    <location>
        <position position="82"/>
    </location>
    <ligand>
        <name>substrate</name>
    </ligand>
</feature>
<evidence type="ECO:0000256" key="2">
    <source>
        <dbReference type="ARBA" id="ARBA00010219"/>
    </source>
</evidence>
<comment type="similarity">
    <text evidence="2 8">Belongs to the diaminopimelate epimerase family.</text>
</comment>
<comment type="subunit">
    <text evidence="8">Homodimer.</text>
</comment>
<keyword evidence="8" id="KW-0963">Cytoplasm</keyword>
<keyword evidence="4 8" id="KW-0028">Amino-acid biosynthesis</keyword>
<name>A0ABS9W5U8_9PROT</name>
<keyword evidence="11" id="KW-1185">Reference proteome</keyword>
<sequence>MRGAGFRPRPSLPILPRVLIPFRKMHGLGNDFVVVDGRHGALPLSPARIAAIADRHRGIGCDQFITLEPAAAGADVFMRIHNPDGSEAGACGNATRCVASLLMAETGRDAVTVRTVSGELPGERLPGGRIRVDMGHPRFGWEDVPLAEAMDTAHLPLALGPVADPAACSMGNPHATFFVDDLDALDWRALGPQLEQHPLFPDRANIGFAQVVAPDHLRVAIWERGAGPTLACGSGACATLVNAHRRGLAIRRARVELPGGVLELEWRLDGAVLMTGPVATAFLGQIDPDSFPA</sequence>
<feature type="binding site" evidence="8">
    <location>
        <begin position="233"/>
        <end position="234"/>
    </location>
    <ligand>
        <name>substrate</name>
    </ligand>
</feature>
<feature type="binding site" evidence="8">
    <location>
        <position position="63"/>
    </location>
    <ligand>
        <name>substrate</name>
    </ligand>
</feature>
<evidence type="ECO:0000256" key="4">
    <source>
        <dbReference type="ARBA" id="ARBA00022605"/>
    </source>
</evidence>
<dbReference type="NCBIfam" id="TIGR00652">
    <property type="entry name" value="DapF"/>
    <property type="match status" value="1"/>
</dbReference>
<feature type="binding site" evidence="8">
    <location>
        <begin position="223"/>
        <end position="224"/>
    </location>
    <ligand>
        <name>substrate</name>
    </ligand>
</feature>
<gene>
    <name evidence="8 10" type="primary">dapF</name>
    <name evidence="10" type="ORF">MON41_12925</name>
</gene>
<comment type="function">
    <text evidence="8">Catalyzes the stereoinversion of LL-2,6-diaminopimelate (L,L-DAP) to meso-diaminopimelate (meso-DAP), a precursor of L-lysine and an essential component of the bacterial peptidoglycan.</text>
</comment>
<dbReference type="Pfam" id="PF01678">
    <property type="entry name" value="DAP_epimerase"/>
    <property type="match status" value="2"/>
</dbReference>
<comment type="catalytic activity">
    <reaction evidence="7 8">
        <text>(2S,6S)-2,6-diaminopimelate = meso-2,6-diaminopimelate</text>
        <dbReference type="Rhea" id="RHEA:15393"/>
        <dbReference type="ChEBI" id="CHEBI:57609"/>
        <dbReference type="ChEBI" id="CHEBI:57791"/>
        <dbReference type="EC" id="5.1.1.7"/>
    </reaction>
</comment>
<dbReference type="EMBL" id="JALBUU010000004">
    <property type="protein sequence ID" value="MCI0754662.1"/>
    <property type="molecule type" value="Genomic_DNA"/>
</dbReference>
<organism evidence="10 11">
    <name type="scientific">Teichococcus vastitatis</name>
    <dbReference type="NCBI Taxonomy" id="2307076"/>
    <lineage>
        <taxon>Bacteria</taxon>
        <taxon>Pseudomonadati</taxon>
        <taxon>Pseudomonadota</taxon>
        <taxon>Alphaproteobacteria</taxon>
        <taxon>Acetobacterales</taxon>
        <taxon>Roseomonadaceae</taxon>
        <taxon>Roseomonas</taxon>
    </lineage>
</organism>
<dbReference type="EC" id="5.1.1.7" evidence="3 8"/>
<dbReference type="Gene3D" id="3.10.310.10">
    <property type="entry name" value="Diaminopimelate Epimerase, Chain A, domain 1"/>
    <property type="match status" value="2"/>
</dbReference>
<protein>
    <recommendedName>
        <fullName evidence="3 8">Diaminopimelate epimerase</fullName>
        <shortName evidence="8">DAP epimerase</shortName>
        <ecNumber evidence="3 8">5.1.1.7</ecNumber>
    </recommendedName>
    <alternativeName>
        <fullName evidence="8">PLP-independent amino acid racemase</fullName>
    </alternativeName>
</protein>
<keyword evidence="6 8" id="KW-0413">Isomerase</keyword>
<feature type="binding site" evidence="8">
    <location>
        <begin position="92"/>
        <end position="93"/>
    </location>
    <ligand>
        <name>substrate</name>
    </ligand>
</feature>
<evidence type="ECO:0000256" key="3">
    <source>
        <dbReference type="ARBA" id="ARBA00013080"/>
    </source>
</evidence>
<feature type="site" description="Could be important to modulate the pK values of the two catalytic cysteine residues" evidence="8">
    <location>
        <position position="223"/>
    </location>
</feature>
<dbReference type="PROSITE" id="PS01326">
    <property type="entry name" value="DAP_EPIMERASE"/>
    <property type="match status" value="1"/>
</dbReference>
<evidence type="ECO:0000256" key="5">
    <source>
        <dbReference type="ARBA" id="ARBA00023154"/>
    </source>
</evidence>
<evidence type="ECO:0000256" key="8">
    <source>
        <dbReference type="HAMAP-Rule" id="MF_00197"/>
    </source>
</evidence>
<dbReference type="SUPFAM" id="SSF54506">
    <property type="entry name" value="Diaminopimelate epimerase-like"/>
    <property type="match status" value="2"/>
</dbReference>
<dbReference type="InterPro" id="IPR018510">
    <property type="entry name" value="DAP_epimerase_AS"/>
</dbReference>
<evidence type="ECO:0000256" key="9">
    <source>
        <dbReference type="PROSITE-ProRule" id="PRU10125"/>
    </source>
</evidence>
<feature type="active site" description="Proton acceptor" evidence="8">
    <location>
        <position position="232"/>
    </location>
</feature>
<dbReference type="HAMAP" id="MF_00197">
    <property type="entry name" value="DAP_epimerase"/>
    <property type="match status" value="1"/>
</dbReference>
<evidence type="ECO:0000256" key="1">
    <source>
        <dbReference type="ARBA" id="ARBA00005196"/>
    </source>
</evidence>
<dbReference type="InterPro" id="IPR001653">
    <property type="entry name" value="DAP_epimerase_DapF"/>
</dbReference>
<dbReference type="GO" id="GO:0008837">
    <property type="term" value="F:diaminopimelate epimerase activity"/>
    <property type="evidence" value="ECO:0007669"/>
    <property type="project" value="UniProtKB-EC"/>
</dbReference>
<feature type="binding site" evidence="8">
    <location>
        <position position="172"/>
    </location>
    <ligand>
        <name>substrate</name>
    </ligand>
</feature>
<evidence type="ECO:0000313" key="10">
    <source>
        <dbReference type="EMBL" id="MCI0754662.1"/>
    </source>
</evidence>
<dbReference type="Proteomes" id="UP001201985">
    <property type="component" value="Unassembled WGS sequence"/>
</dbReference>
<proteinExistence type="inferred from homology"/>
<feature type="site" description="Could be important to modulate the pK values of the two catalytic cysteine residues" evidence="8">
    <location>
        <position position="174"/>
    </location>
</feature>
<comment type="caution">
    <text evidence="10">The sequence shown here is derived from an EMBL/GenBank/DDBJ whole genome shotgun (WGS) entry which is preliminary data.</text>
</comment>
<comment type="pathway">
    <text evidence="1 8">Amino-acid biosynthesis; L-lysine biosynthesis via DAP pathway; DL-2,6-diaminopimelate from LL-2,6-diaminopimelate: step 1/1.</text>
</comment>
<keyword evidence="5 8" id="KW-0457">Lysine biosynthesis</keyword>
<evidence type="ECO:0000256" key="6">
    <source>
        <dbReference type="ARBA" id="ARBA00023235"/>
    </source>
</evidence>
<evidence type="ECO:0000313" key="11">
    <source>
        <dbReference type="Proteomes" id="UP001201985"/>
    </source>
</evidence>
<dbReference type="RefSeq" id="WP_202910639.1">
    <property type="nucleotide sequence ID" value="NZ_JALBUU010000004.1"/>
</dbReference>
<accession>A0ABS9W5U8</accession>
<dbReference type="PANTHER" id="PTHR31689:SF0">
    <property type="entry name" value="DIAMINOPIMELATE EPIMERASE"/>
    <property type="match status" value="1"/>
</dbReference>
<feature type="binding site" evidence="8">
    <location>
        <position position="30"/>
    </location>
    <ligand>
        <name>substrate</name>
    </ligand>
</feature>
<feature type="active site" evidence="9">
    <location>
        <position position="91"/>
    </location>
</feature>